<gene>
    <name evidence="2" type="ORF">E3A20_05300</name>
</gene>
<reference evidence="2 3" key="2">
    <citation type="submission" date="2019-08" db="EMBL/GenBank/DDBJ databases">
        <authorList>
            <person name="Henke P."/>
        </authorList>
    </citation>
    <scope>NUCLEOTIDE SEQUENCE [LARGE SCALE GENOMIC DNA]</scope>
    <source>
        <strain evidence="2">Phe10_nw2017</strain>
    </source>
</reference>
<dbReference type="Proteomes" id="UP000321083">
    <property type="component" value="Unassembled WGS sequence"/>
</dbReference>
<organism evidence="2 3">
    <name type="scientific">Planctomyces bekefii</name>
    <dbReference type="NCBI Taxonomy" id="1653850"/>
    <lineage>
        <taxon>Bacteria</taxon>
        <taxon>Pseudomonadati</taxon>
        <taxon>Planctomycetota</taxon>
        <taxon>Planctomycetia</taxon>
        <taxon>Planctomycetales</taxon>
        <taxon>Planctomycetaceae</taxon>
        <taxon>Planctomyces</taxon>
    </lineage>
</organism>
<evidence type="ECO:0000313" key="3">
    <source>
        <dbReference type="Proteomes" id="UP000321083"/>
    </source>
</evidence>
<evidence type="ECO:0008006" key="4">
    <source>
        <dbReference type="Google" id="ProtNLM"/>
    </source>
</evidence>
<keyword evidence="1" id="KW-0472">Membrane</keyword>
<dbReference type="EMBL" id="SRHE01000065">
    <property type="protein sequence ID" value="TWW11159.1"/>
    <property type="molecule type" value="Genomic_DNA"/>
</dbReference>
<reference evidence="2 3" key="1">
    <citation type="submission" date="2019-08" db="EMBL/GenBank/DDBJ databases">
        <title>100 year-old enigma solved: identification of Planctomyces bekefii, the type genus and species of the phylum Planctomycetes.</title>
        <authorList>
            <person name="Svetlana D.N."/>
            <person name="Overmann J."/>
        </authorList>
    </citation>
    <scope>NUCLEOTIDE SEQUENCE [LARGE SCALE GENOMIC DNA]</scope>
    <source>
        <strain evidence="2">Phe10_nw2017</strain>
    </source>
</reference>
<name>A0A5C6MAB8_9PLAN</name>
<sequence>MAERVLVRRGTAMTWQTVMFWVFAGGLAGGVAVGMLNWMVRRVRGMTAKRIAESIPDATAILMQDSGANFFGLESLGGMQLRGNGGLVLTSGCLHFFMLFPRREMLIPLEEIEETSLVRSHCGKSVFRDLLKVTYRAERGGVRGRESAAWYVRDAAGWKRAIDAVRGGAGH</sequence>
<comment type="caution">
    <text evidence="2">The sequence shown here is derived from an EMBL/GenBank/DDBJ whole genome shotgun (WGS) entry which is preliminary data.</text>
</comment>
<protein>
    <recommendedName>
        <fullName evidence="4">GRAM domain-containing protein</fullName>
    </recommendedName>
</protein>
<feature type="transmembrane region" description="Helical" evidence="1">
    <location>
        <begin position="20"/>
        <end position="40"/>
    </location>
</feature>
<evidence type="ECO:0000256" key="1">
    <source>
        <dbReference type="SAM" id="Phobius"/>
    </source>
</evidence>
<dbReference type="AlphaFoldDB" id="A0A5C6MAB8"/>
<proteinExistence type="predicted"/>
<keyword evidence="1" id="KW-1133">Transmembrane helix</keyword>
<evidence type="ECO:0000313" key="2">
    <source>
        <dbReference type="EMBL" id="TWW11159.1"/>
    </source>
</evidence>
<keyword evidence="3" id="KW-1185">Reference proteome</keyword>
<accession>A0A5C6MAB8</accession>
<keyword evidence="1" id="KW-0812">Transmembrane</keyword>